<dbReference type="SUPFAM" id="SSF56112">
    <property type="entry name" value="Protein kinase-like (PK-like)"/>
    <property type="match status" value="1"/>
</dbReference>
<dbReference type="Bgee" id="ENSNBRG00000004409">
    <property type="expression patterns" value="Expressed in brain and 9 other cell types or tissues"/>
</dbReference>
<evidence type="ECO:0000256" key="4">
    <source>
        <dbReference type="ARBA" id="ARBA00022777"/>
    </source>
</evidence>
<feature type="transmembrane region" description="Helical" evidence="6">
    <location>
        <begin position="144"/>
        <end position="167"/>
    </location>
</feature>
<sequence length="531" mass="60563">MATTTCTRFTDEYQLYEELGKGAFSVVRRCVKLCTGQEYAAKIINTKKLSARDHQKLEREARICRLLKHPNIVRLHDSISEEGFHYLLFDLVTGGELFEDIVAREYYSEADASHCIHQILESVHHIHQHDIVHRDLKVSKSREASASLTLLTSPSPPSFCLLPSFLFSFLPPQSRQFVVSFLSVTGLMSACPTCLLVCWVILYILLVGYPPFWDEDQHKLYQQIKAGAYDFPSPEWDTVTPEAKNLINQMLTINPAKRITAQEALKHPWVCQRSTVASMMHRQETVECLKKFNARRKLKVSLSLHTTFMSLFLVHLVHLYLRLCQIALFLSLPLFLFHFFFTCSLLFHLPSSPLLIFLFLQEPQTTVIHNPVDGTKVYQEIIKITEQLIEAINNGDFEAYAKICDPGLTSFEPEALGNLVEGMDFHRFYFENPCVSSFTTTAPCLSPVLPHLLTTVEQQQRPSSPTTSSSSLRHAGCLMGVGVFFSTGCDSFLWSFVTPTLLSSFLSKIYYHYSIIMIIIIIIITHLQLYM</sequence>
<reference evidence="8" key="2">
    <citation type="submission" date="2025-09" db="UniProtKB">
        <authorList>
            <consortium name="Ensembl"/>
        </authorList>
    </citation>
    <scope>IDENTIFICATION</scope>
</reference>
<reference evidence="8" key="1">
    <citation type="submission" date="2025-08" db="UniProtKB">
        <authorList>
            <consortium name="Ensembl"/>
        </authorList>
    </citation>
    <scope>IDENTIFICATION</scope>
</reference>
<name>A0A3Q4GGA2_NEOBR</name>
<dbReference type="Gene3D" id="3.30.200.20">
    <property type="entry name" value="Phosphorylase Kinase, domain 1"/>
    <property type="match status" value="1"/>
</dbReference>
<evidence type="ECO:0000313" key="9">
    <source>
        <dbReference type="Proteomes" id="UP000261580"/>
    </source>
</evidence>
<dbReference type="AlphaFoldDB" id="A0A3Q4GGA2"/>
<dbReference type="Pfam" id="PF00069">
    <property type="entry name" value="Pkinase"/>
    <property type="match status" value="2"/>
</dbReference>
<evidence type="ECO:0000259" key="7">
    <source>
        <dbReference type="PROSITE" id="PS50011"/>
    </source>
</evidence>
<keyword evidence="2" id="KW-0597">Phosphoprotein</keyword>
<dbReference type="Gene3D" id="3.10.450.50">
    <property type="match status" value="1"/>
</dbReference>
<keyword evidence="5" id="KW-0547">Nucleotide-binding</keyword>
<dbReference type="InterPro" id="IPR011009">
    <property type="entry name" value="Kinase-like_dom_sf"/>
</dbReference>
<evidence type="ECO:0000256" key="6">
    <source>
        <dbReference type="SAM" id="Phobius"/>
    </source>
</evidence>
<keyword evidence="5" id="KW-0067">ATP-binding</keyword>
<evidence type="ECO:0000256" key="3">
    <source>
        <dbReference type="ARBA" id="ARBA00022679"/>
    </source>
</evidence>
<dbReference type="InterPro" id="IPR032710">
    <property type="entry name" value="NTF2-like_dom_sf"/>
</dbReference>
<accession>A0A3Q4GGA2</accession>
<dbReference type="PROSITE" id="PS50011">
    <property type="entry name" value="PROTEIN_KINASE_DOM"/>
    <property type="match status" value="1"/>
</dbReference>
<feature type="transmembrane region" description="Helical" evidence="6">
    <location>
        <begin position="509"/>
        <end position="530"/>
    </location>
</feature>
<keyword evidence="1" id="KW-0723">Serine/threonine-protein kinase</keyword>
<dbReference type="Pfam" id="PF08332">
    <property type="entry name" value="CaMKII_AD"/>
    <property type="match status" value="1"/>
</dbReference>
<keyword evidence="3" id="KW-0808">Transferase</keyword>
<evidence type="ECO:0000256" key="1">
    <source>
        <dbReference type="ARBA" id="ARBA00022527"/>
    </source>
</evidence>
<dbReference type="SUPFAM" id="SSF54427">
    <property type="entry name" value="NTF2-like"/>
    <property type="match status" value="1"/>
</dbReference>
<keyword evidence="9" id="KW-1185">Reference proteome</keyword>
<organism evidence="8 9">
    <name type="scientific">Neolamprologus brichardi</name>
    <name type="common">Fairy cichlid</name>
    <name type="synonym">Lamprologus brichardi</name>
    <dbReference type="NCBI Taxonomy" id="32507"/>
    <lineage>
        <taxon>Eukaryota</taxon>
        <taxon>Metazoa</taxon>
        <taxon>Chordata</taxon>
        <taxon>Craniata</taxon>
        <taxon>Vertebrata</taxon>
        <taxon>Euteleostomi</taxon>
        <taxon>Actinopterygii</taxon>
        <taxon>Neopterygii</taxon>
        <taxon>Teleostei</taxon>
        <taxon>Neoteleostei</taxon>
        <taxon>Acanthomorphata</taxon>
        <taxon>Ovalentaria</taxon>
        <taxon>Cichlomorphae</taxon>
        <taxon>Cichliformes</taxon>
        <taxon>Cichlidae</taxon>
        <taxon>African cichlids</taxon>
        <taxon>Pseudocrenilabrinae</taxon>
        <taxon>Lamprologini</taxon>
        <taxon>Neolamprologus</taxon>
    </lineage>
</organism>
<keyword evidence="4" id="KW-0418">Kinase</keyword>
<feature type="binding site" evidence="5">
    <location>
        <position position="42"/>
    </location>
    <ligand>
        <name>ATP</name>
        <dbReference type="ChEBI" id="CHEBI:30616"/>
    </ligand>
</feature>
<dbReference type="GO" id="GO:0004683">
    <property type="term" value="F:calcium/calmodulin-dependent protein kinase activity"/>
    <property type="evidence" value="ECO:0007669"/>
    <property type="project" value="InterPro"/>
</dbReference>
<dbReference type="Ensembl" id="ENSNBRT00000005837.1">
    <property type="protein sequence ID" value="ENSNBRP00000005668.1"/>
    <property type="gene ID" value="ENSNBRG00000004409.1"/>
</dbReference>
<dbReference type="InterPro" id="IPR000719">
    <property type="entry name" value="Prot_kinase_dom"/>
</dbReference>
<keyword evidence="6" id="KW-0812">Transmembrane</keyword>
<dbReference type="GO" id="GO:0005524">
    <property type="term" value="F:ATP binding"/>
    <property type="evidence" value="ECO:0007669"/>
    <property type="project" value="UniProtKB-UniRule"/>
</dbReference>
<dbReference type="Gene3D" id="1.10.510.10">
    <property type="entry name" value="Transferase(Phosphotransferase) domain 1"/>
    <property type="match status" value="2"/>
</dbReference>
<feature type="domain" description="Protein kinase" evidence="7">
    <location>
        <begin position="13"/>
        <end position="270"/>
    </location>
</feature>
<proteinExistence type="predicted"/>
<dbReference type="Proteomes" id="UP000261580">
    <property type="component" value="Unassembled WGS sequence"/>
</dbReference>
<dbReference type="OMA" id="CXGRQTT"/>
<dbReference type="FunFam" id="3.30.200.20:FF:000002">
    <property type="entry name" value="Calcium/calmodulin-dependent protein kinase type II subunit delta isoform 2"/>
    <property type="match status" value="1"/>
</dbReference>
<dbReference type="FunFam" id="1.10.510.10:FF:001157">
    <property type="entry name" value="Calcium/calmodulin-dependent protein kinase type II delta 1 chain"/>
    <property type="match status" value="1"/>
</dbReference>
<keyword evidence="6" id="KW-1133">Transmembrane helix</keyword>
<dbReference type="GO" id="GO:0005516">
    <property type="term" value="F:calmodulin binding"/>
    <property type="evidence" value="ECO:0007669"/>
    <property type="project" value="InterPro"/>
</dbReference>
<keyword evidence="6" id="KW-0472">Membrane</keyword>
<dbReference type="Gene3D" id="6.10.140.620">
    <property type="match status" value="1"/>
</dbReference>
<feature type="transmembrane region" description="Helical" evidence="6">
    <location>
        <begin position="187"/>
        <end position="209"/>
    </location>
</feature>
<dbReference type="PANTHER" id="PTHR24347">
    <property type="entry name" value="SERINE/THREONINE-PROTEIN KINASE"/>
    <property type="match status" value="1"/>
</dbReference>
<evidence type="ECO:0000256" key="5">
    <source>
        <dbReference type="PROSITE-ProRule" id="PRU10141"/>
    </source>
</evidence>
<feature type="transmembrane region" description="Helical" evidence="6">
    <location>
        <begin position="300"/>
        <end position="320"/>
    </location>
</feature>
<evidence type="ECO:0000313" key="8">
    <source>
        <dbReference type="Ensembl" id="ENSNBRP00000005668.1"/>
    </source>
</evidence>
<dbReference type="PROSITE" id="PS00107">
    <property type="entry name" value="PROTEIN_KINASE_ATP"/>
    <property type="match status" value="1"/>
</dbReference>
<dbReference type="InterPro" id="IPR013543">
    <property type="entry name" value="Ca/CaM-dep_prot_kinase-assoc"/>
</dbReference>
<evidence type="ECO:0000256" key="2">
    <source>
        <dbReference type="ARBA" id="ARBA00022553"/>
    </source>
</evidence>
<dbReference type="STRING" id="32507.ENSNBRP00000005668"/>
<feature type="transmembrane region" description="Helical" evidence="6">
    <location>
        <begin position="477"/>
        <end position="497"/>
    </location>
</feature>
<dbReference type="GeneTree" id="ENSGT00940000159769"/>
<dbReference type="InterPro" id="IPR017441">
    <property type="entry name" value="Protein_kinase_ATP_BS"/>
</dbReference>
<protein>
    <recommendedName>
        <fullName evidence="7">Protein kinase domain-containing protein</fullName>
    </recommendedName>
</protein>